<reference evidence="1" key="1">
    <citation type="submission" date="2019-08" db="EMBL/GenBank/DDBJ databases">
        <authorList>
            <person name="Kucharzyk K."/>
            <person name="Murdoch R.W."/>
            <person name="Higgins S."/>
            <person name="Loffler F."/>
        </authorList>
    </citation>
    <scope>NUCLEOTIDE SEQUENCE</scope>
</reference>
<dbReference type="EMBL" id="VSSQ01040915">
    <property type="protein sequence ID" value="MPM94245.1"/>
    <property type="molecule type" value="Genomic_DNA"/>
</dbReference>
<sequence>MGLTMHGIPVLCYELLLPYTLMDHILDLSLVFQWQKLPKDNTWKDTLHHNANAHEQLLHSFQVL</sequence>
<gene>
    <name evidence="1" type="ORF">SDC9_141391</name>
</gene>
<protein>
    <submittedName>
        <fullName evidence="1">Uncharacterized protein</fullName>
    </submittedName>
</protein>
<name>A0A645DY59_9ZZZZ</name>
<proteinExistence type="predicted"/>
<accession>A0A645DY59</accession>
<dbReference type="AlphaFoldDB" id="A0A645DY59"/>
<evidence type="ECO:0000313" key="1">
    <source>
        <dbReference type="EMBL" id="MPM94245.1"/>
    </source>
</evidence>
<comment type="caution">
    <text evidence="1">The sequence shown here is derived from an EMBL/GenBank/DDBJ whole genome shotgun (WGS) entry which is preliminary data.</text>
</comment>
<organism evidence="1">
    <name type="scientific">bioreactor metagenome</name>
    <dbReference type="NCBI Taxonomy" id="1076179"/>
    <lineage>
        <taxon>unclassified sequences</taxon>
        <taxon>metagenomes</taxon>
        <taxon>ecological metagenomes</taxon>
    </lineage>
</organism>